<proteinExistence type="predicted"/>
<dbReference type="EMBL" id="KP133062">
    <property type="protein sequence ID" value="AJC64494.1"/>
    <property type="molecule type" value="Genomic_DNA"/>
</dbReference>
<evidence type="ECO:0000313" key="2">
    <source>
        <dbReference type="EMBL" id="ARP61086.1"/>
    </source>
</evidence>
<evidence type="ECO:0000313" key="4">
    <source>
        <dbReference type="Proteomes" id="UP000194143"/>
    </source>
</evidence>
<reference evidence="1" key="1">
    <citation type="journal article" date="2015" name="Appl. Environ. Microbiol.">
        <title>The Bacillus cereus Group Is an Excellent Reservoir of Novel Lanthipeptides.</title>
        <authorList>
            <person name="Xin B."/>
            <person name="Zheng J."/>
            <person name="Xu Z."/>
            <person name="Song X."/>
            <person name="Ruan L."/>
            <person name="Peng D."/>
            <person name="Sun M."/>
        </authorList>
    </citation>
    <scope>NUCLEOTIDE SEQUENCE</scope>
    <source>
        <strain evidence="1">T01001</strain>
    </source>
</reference>
<dbReference type="NCBIfam" id="NF038155">
    <property type="entry name" value="lanthi_I_FDLD"/>
    <property type="match status" value="1"/>
</dbReference>
<name>A0A0B4U8C3_BACTU</name>
<evidence type="ECO:0000313" key="1">
    <source>
        <dbReference type="EMBL" id="AJC64494.1"/>
    </source>
</evidence>
<gene>
    <name evidence="2" type="ORF">CAB88_29020</name>
    <name evidence="3" type="ORF">CAB88_29025</name>
</gene>
<keyword evidence="2" id="KW-0614">Plasmid</keyword>
<dbReference type="GeneID" id="67470645"/>
<dbReference type="Pfam" id="PF08130">
    <property type="entry name" value="Antimicrobial18"/>
    <property type="match status" value="1"/>
</dbReference>
<sequence>MNKELFDLDINKKMETPTEMTAQTWTTIVKVSKAVCKTGTCICTTSCSNCK</sequence>
<dbReference type="RefSeq" id="WP_001031160.1">
    <property type="nucleotide sequence ID" value="NZ_CP021062.1"/>
</dbReference>
<dbReference type="EMBL" id="CP021062">
    <property type="protein sequence ID" value="ARP61086.1"/>
    <property type="molecule type" value="Genomic_DNA"/>
</dbReference>
<dbReference type="AlphaFoldDB" id="A0A0B4U8C3"/>
<geneLocation type="plasmid" evidence="2 4">
    <name>poh1</name>
</geneLocation>
<keyword evidence="4" id="KW-1185">Reference proteome</keyword>
<organism evidence="1">
    <name type="scientific">Bacillus thuringiensis</name>
    <dbReference type="NCBI Taxonomy" id="1428"/>
    <lineage>
        <taxon>Bacteria</taxon>
        <taxon>Bacillati</taxon>
        <taxon>Bacillota</taxon>
        <taxon>Bacilli</taxon>
        <taxon>Bacillales</taxon>
        <taxon>Bacillaceae</taxon>
        <taxon>Bacillus</taxon>
        <taxon>Bacillus cereus group</taxon>
    </lineage>
</organism>
<dbReference type="InterPro" id="IPR012519">
    <property type="entry name" value="Lantibiotic_typ-A_Pep5"/>
</dbReference>
<dbReference type="EMBL" id="CP021062">
    <property type="protein sequence ID" value="ARP61087.1"/>
    <property type="molecule type" value="Genomic_DNA"/>
</dbReference>
<accession>A0A0B4U8C3</accession>
<protein>
    <submittedName>
        <fullName evidence="2">Lantibiotic paenibacillin</fullName>
    </submittedName>
    <submittedName>
        <fullName evidence="1">Thuricin 4A-4 peptide</fullName>
    </submittedName>
</protein>
<dbReference type="Proteomes" id="UP000194143">
    <property type="component" value="Plasmid poh1"/>
</dbReference>
<reference evidence="2 4" key="2">
    <citation type="submission" date="2017-04" db="EMBL/GenBank/DDBJ databases">
        <title>Complete Genome Sequence of Bacillus thuringiensis type Strain ATCC 10792.</title>
        <authorList>
            <person name="Oh D.-H."/>
            <person name="Park B.-J."/>
            <person name="Shuai W."/>
            <person name="Chelliah R."/>
        </authorList>
    </citation>
    <scope>NUCLEOTIDE SEQUENCE [LARGE SCALE GENOMIC DNA]</scope>
    <source>
        <strain evidence="2 4">ATCC 10792</strain>
        <plasmid evidence="2 4">poh1</plasmid>
    </source>
</reference>
<evidence type="ECO:0000313" key="3">
    <source>
        <dbReference type="EMBL" id="ARP61087.1"/>
    </source>
</evidence>